<reference evidence="1 2" key="1">
    <citation type="submission" date="2018-07" db="EMBL/GenBank/DDBJ databases">
        <title>Genomic Encyclopedia of Type Strains, Phase IV (KMG-IV): sequencing the most valuable type-strain genomes for metagenomic binning, comparative biology and taxonomic classification.</title>
        <authorList>
            <person name="Goeker M."/>
        </authorList>
    </citation>
    <scope>NUCLEOTIDE SEQUENCE [LARGE SCALE GENOMIC DNA]</scope>
    <source>
        <strain evidence="1 2">DSM 44290</strain>
    </source>
</reference>
<evidence type="ECO:0000313" key="2">
    <source>
        <dbReference type="Proteomes" id="UP000254869"/>
    </source>
</evidence>
<sequence length="211" mass="24174">MSGSNVSLTALICERTLHDLVVESYTHRGCCEAPNRSSEKVLFIQMRTDIERAAQIVRTATEFDWTWTAADLPAFSDLVGWQLTGLDQTYPELTTDLDVNRRDTMLSVDNTVGTGDSRPLNHIWFRTTDVILDDTNLKPEIDRVFDELAQRVFEVLGRRADEWWVEPTRGLRWHLPTIAVAVTTSARTVYVELVSPEYQRWQDKIEADGDE</sequence>
<proteinExistence type="predicted"/>
<dbReference type="EMBL" id="QQBC01000005">
    <property type="protein sequence ID" value="RDI65735.1"/>
    <property type="molecule type" value="Genomic_DNA"/>
</dbReference>
<dbReference type="Proteomes" id="UP000254869">
    <property type="component" value="Unassembled WGS sequence"/>
</dbReference>
<dbReference type="Pfam" id="PF19818">
    <property type="entry name" value="DUF6301"/>
    <property type="match status" value="1"/>
</dbReference>
<organism evidence="1 2">
    <name type="scientific">Nocardia pseudobrasiliensis</name>
    <dbReference type="NCBI Taxonomy" id="45979"/>
    <lineage>
        <taxon>Bacteria</taxon>
        <taxon>Bacillati</taxon>
        <taxon>Actinomycetota</taxon>
        <taxon>Actinomycetes</taxon>
        <taxon>Mycobacteriales</taxon>
        <taxon>Nocardiaceae</taxon>
        <taxon>Nocardia</taxon>
    </lineage>
</organism>
<evidence type="ECO:0000313" key="1">
    <source>
        <dbReference type="EMBL" id="RDI65735.1"/>
    </source>
</evidence>
<comment type="caution">
    <text evidence="1">The sequence shown here is derived from an EMBL/GenBank/DDBJ whole genome shotgun (WGS) entry which is preliminary data.</text>
</comment>
<dbReference type="InterPro" id="IPR046268">
    <property type="entry name" value="DUF6301"/>
</dbReference>
<gene>
    <name evidence="1" type="ORF">DFR76_10550</name>
</gene>
<accession>A0A370I4V7</accession>
<keyword evidence="2" id="KW-1185">Reference proteome</keyword>
<name>A0A370I4V7_9NOCA</name>
<protein>
    <submittedName>
        <fullName evidence="1">Uncharacterized protein</fullName>
    </submittedName>
</protein>
<dbReference type="AlphaFoldDB" id="A0A370I4V7"/>